<organism evidence="1 2">
    <name type="scientific">Leptospira alexanderi serovar Manhao 3 str. L 60</name>
    <dbReference type="NCBI Taxonomy" id="1049759"/>
    <lineage>
        <taxon>Bacteria</taxon>
        <taxon>Pseudomonadati</taxon>
        <taxon>Spirochaetota</taxon>
        <taxon>Spirochaetia</taxon>
        <taxon>Leptospirales</taxon>
        <taxon>Leptospiraceae</taxon>
        <taxon>Leptospira</taxon>
    </lineage>
</organism>
<name>V6I3X4_9LEPT</name>
<evidence type="ECO:0000313" key="1">
    <source>
        <dbReference type="EMBL" id="EQA64372.1"/>
    </source>
</evidence>
<gene>
    <name evidence="1" type="ORF">LEP1GSC062_0520</name>
</gene>
<evidence type="ECO:0000313" key="2">
    <source>
        <dbReference type="Proteomes" id="UP000018747"/>
    </source>
</evidence>
<sequence length="58" mass="7066">MRRAFERRFTGIRFYSILYELIRIVLEGKVGEKNSNWSLRDEWNFFISLVCSLNYLKS</sequence>
<dbReference type="Proteomes" id="UP000018747">
    <property type="component" value="Unassembled WGS sequence"/>
</dbReference>
<reference evidence="1" key="1">
    <citation type="submission" date="2013-05" db="EMBL/GenBank/DDBJ databases">
        <authorList>
            <person name="Harkins D.M."/>
            <person name="Durkin A.S."/>
            <person name="Brinkac L.M."/>
            <person name="Haft D.H."/>
            <person name="Selengut J.D."/>
            <person name="Sanka R."/>
            <person name="DePew J."/>
            <person name="Purushe J."/>
            <person name="Hartskeerl R.A."/>
            <person name="Ahmed A."/>
            <person name="van der Linden H."/>
            <person name="Goris M.G.A."/>
            <person name="Vinetz J.M."/>
            <person name="Sutton G.G."/>
            <person name="Nierman W.C."/>
            <person name="Fouts D.E."/>
        </authorList>
    </citation>
    <scope>NUCLEOTIDE SEQUENCE [LARGE SCALE GENOMIC DNA]</scope>
    <source>
        <strain evidence="1">L 60</strain>
    </source>
</reference>
<protein>
    <submittedName>
        <fullName evidence="1">Uncharacterized protein</fullName>
    </submittedName>
</protein>
<comment type="caution">
    <text evidence="1">The sequence shown here is derived from an EMBL/GenBank/DDBJ whole genome shotgun (WGS) entry which is preliminary data.</text>
</comment>
<keyword evidence="2" id="KW-1185">Reference proteome</keyword>
<dbReference type="EMBL" id="AHMT02000005">
    <property type="protein sequence ID" value="EQA64372.1"/>
    <property type="molecule type" value="Genomic_DNA"/>
</dbReference>
<accession>V6I3X4</accession>
<dbReference type="AlphaFoldDB" id="V6I3X4"/>
<proteinExistence type="predicted"/>